<keyword evidence="4 6" id="KW-0472">Membrane</keyword>
<comment type="subcellular location">
    <subcellularLocation>
        <location evidence="1">Endomembrane system</location>
        <topology evidence="1">Multi-pass membrane protein</topology>
    </subcellularLocation>
</comment>
<evidence type="ECO:0000313" key="9">
    <source>
        <dbReference type="Proteomes" id="UP000298061"/>
    </source>
</evidence>
<dbReference type="AlphaFoldDB" id="A0A4Y9ZRJ6"/>
<dbReference type="PANTHER" id="PTHR46140:SF2">
    <property type="entry name" value="VACUOLAR TRANSPORTER CHAPERONE 3 COMPLEX SUBUNIT 3-RELATED"/>
    <property type="match status" value="1"/>
</dbReference>
<name>A0A4Y9ZRJ6_9AGAM</name>
<feature type="transmembrane region" description="Helical" evidence="6">
    <location>
        <begin position="231"/>
        <end position="249"/>
    </location>
</feature>
<reference evidence="8 9" key="1">
    <citation type="submission" date="2019-02" db="EMBL/GenBank/DDBJ databases">
        <title>Genome sequencing of the rare red list fungi Hericium alpestre (H. flagellum).</title>
        <authorList>
            <person name="Buettner E."/>
            <person name="Kellner H."/>
        </authorList>
    </citation>
    <scope>NUCLEOTIDE SEQUENCE [LARGE SCALE GENOMIC DNA]</scope>
    <source>
        <strain evidence="8 9">DSM 108284</strain>
    </source>
</reference>
<dbReference type="Pfam" id="PF02656">
    <property type="entry name" value="DUF202"/>
    <property type="match status" value="1"/>
</dbReference>
<feature type="region of interest" description="Disordered" evidence="5">
    <location>
        <begin position="1"/>
        <end position="44"/>
    </location>
</feature>
<dbReference type="GO" id="GO:0033254">
    <property type="term" value="C:vacuolar transporter chaperone complex"/>
    <property type="evidence" value="ECO:0007669"/>
    <property type="project" value="TreeGrafter"/>
</dbReference>
<keyword evidence="3 6" id="KW-1133">Transmembrane helix</keyword>
<feature type="transmembrane region" description="Helical" evidence="6">
    <location>
        <begin position="201"/>
        <end position="219"/>
    </location>
</feature>
<comment type="caution">
    <text evidence="8">The sequence shown here is derived from an EMBL/GenBank/DDBJ whole genome shotgun (WGS) entry which is preliminary data.</text>
</comment>
<dbReference type="Proteomes" id="UP000298061">
    <property type="component" value="Unassembled WGS sequence"/>
</dbReference>
<evidence type="ECO:0000256" key="2">
    <source>
        <dbReference type="ARBA" id="ARBA00022692"/>
    </source>
</evidence>
<sequence>MPERPRTARRSCSSSPPSHLISRSAPRAAVRRTDSSAAPTGSRFEQAPALAPLLSEPQRPVALLAIVAHHGEHHQFSMSAQNGSTDGVGHAAEQSEYSSTGHPLYASESLIRRSWHAMSELLSPFSHTALENLPRTSRPARYARADAIPDAERDEHGEMPTVRDYHAINSVGENVQVRVPKKIKTPVRVEGKVWFANERTWISYLNMSILIGALAVALFNASKDDVARNFAYLYAVVSVGILIYGYFVYQYRITMIRRRDPGHFGMSFHSISVIR</sequence>
<accession>A0A4Y9ZRJ6</accession>
<dbReference type="STRING" id="135208.A0A4Y9ZRJ6"/>
<dbReference type="GO" id="GO:0000329">
    <property type="term" value="C:fungal-type vacuole membrane"/>
    <property type="evidence" value="ECO:0007669"/>
    <property type="project" value="TreeGrafter"/>
</dbReference>
<evidence type="ECO:0000259" key="7">
    <source>
        <dbReference type="Pfam" id="PF02656"/>
    </source>
</evidence>
<keyword evidence="2 6" id="KW-0812">Transmembrane</keyword>
<dbReference type="InterPro" id="IPR003807">
    <property type="entry name" value="DUF202"/>
</dbReference>
<evidence type="ECO:0000256" key="4">
    <source>
        <dbReference type="ARBA" id="ARBA00023136"/>
    </source>
</evidence>
<dbReference type="OrthoDB" id="2243669at2759"/>
<gene>
    <name evidence="8" type="ORF">EWM64_g7346</name>
</gene>
<evidence type="ECO:0000256" key="6">
    <source>
        <dbReference type="SAM" id="Phobius"/>
    </source>
</evidence>
<dbReference type="PANTHER" id="PTHR46140">
    <property type="entry name" value="VACUOLAR TRANSPORTER CHAPERONE 1-RELATED"/>
    <property type="match status" value="1"/>
</dbReference>
<evidence type="ECO:0000313" key="8">
    <source>
        <dbReference type="EMBL" id="TFY76667.1"/>
    </source>
</evidence>
<protein>
    <recommendedName>
        <fullName evidence="7">DUF202 domain-containing protein</fullName>
    </recommendedName>
</protein>
<keyword evidence="9" id="KW-1185">Reference proteome</keyword>
<organism evidence="8 9">
    <name type="scientific">Hericium alpestre</name>
    <dbReference type="NCBI Taxonomy" id="135208"/>
    <lineage>
        <taxon>Eukaryota</taxon>
        <taxon>Fungi</taxon>
        <taxon>Dikarya</taxon>
        <taxon>Basidiomycota</taxon>
        <taxon>Agaricomycotina</taxon>
        <taxon>Agaricomycetes</taxon>
        <taxon>Russulales</taxon>
        <taxon>Hericiaceae</taxon>
        <taxon>Hericium</taxon>
    </lineage>
</organism>
<dbReference type="EMBL" id="SFCI01001136">
    <property type="protein sequence ID" value="TFY76667.1"/>
    <property type="molecule type" value="Genomic_DNA"/>
</dbReference>
<feature type="domain" description="DUF202" evidence="7">
    <location>
        <begin position="192"/>
        <end position="254"/>
    </location>
</feature>
<evidence type="ECO:0000256" key="5">
    <source>
        <dbReference type="SAM" id="MobiDB-lite"/>
    </source>
</evidence>
<feature type="compositionally biased region" description="Low complexity" evidence="5">
    <location>
        <begin position="10"/>
        <end position="24"/>
    </location>
</feature>
<evidence type="ECO:0000256" key="1">
    <source>
        <dbReference type="ARBA" id="ARBA00004127"/>
    </source>
</evidence>
<evidence type="ECO:0000256" key="3">
    <source>
        <dbReference type="ARBA" id="ARBA00022989"/>
    </source>
</evidence>
<proteinExistence type="predicted"/>
<dbReference type="GO" id="GO:0012505">
    <property type="term" value="C:endomembrane system"/>
    <property type="evidence" value="ECO:0007669"/>
    <property type="project" value="UniProtKB-SubCell"/>
</dbReference>
<dbReference type="InterPro" id="IPR051572">
    <property type="entry name" value="VTC_Complex_Subunit"/>
</dbReference>